<reference evidence="1" key="1">
    <citation type="submission" date="2022-11" db="EMBL/GenBank/DDBJ databases">
        <authorList>
            <person name="Petersen C."/>
        </authorList>
    </citation>
    <scope>NUCLEOTIDE SEQUENCE</scope>
    <source>
        <strain evidence="1">IBT 30761</strain>
    </source>
</reference>
<evidence type="ECO:0000313" key="1">
    <source>
        <dbReference type="EMBL" id="KAJ5112135.1"/>
    </source>
</evidence>
<name>A0A9W9G4R8_9EURO</name>
<gene>
    <name evidence="1" type="ORF">N7532_000180</name>
</gene>
<dbReference type="OrthoDB" id="4331421at2759"/>
<reference evidence="1" key="2">
    <citation type="journal article" date="2023" name="IMA Fungus">
        <title>Comparative genomic study of the Penicillium genus elucidates a diverse pangenome and 15 lateral gene transfer events.</title>
        <authorList>
            <person name="Petersen C."/>
            <person name="Sorensen T."/>
            <person name="Nielsen M.R."/>
            <person name="Sondergaard T.E."/>
            <person name="Sorensen J.L."/>
            <person name="Fitzpatrick D.A."/>
            <person name="Frisvad J.C."/>
            <person name="Nielsen K.L."/>
        </authorList>
    </citation>
    <scope>NUCLEOTIDE SEQUENCE</scope>
    <source>
        <strain evidence="1">IBT 30761</strain>
    </source>
</reference>
<dbReference type="AlphaFoldDB" id="A0A9W9G4R8"/>
<evidence type="ECO:0000313" key="2">
    <source>
        <dbReference type="Proteomes" id="UP001149074"/>
    </source>
</evidence>
<dbReference type="RefSeq" id="XP_056479908.1">
    <property type="nucleotide sequence ID" value="XM_056612684.1"/>
</dbReference>
<organism evidence="1 2">
    <name type="scientific">Penicillium argentinense</name>
    <dbReference type="NCBI Taxonomy" id="1131581"/>
    <lineage>
        <taxon>Eukaryota</taxon>
        <taxon>Fungi</taxon>
        <taxon>Dikarya</taxon>
        <taxon>Ascomycota</taxon>
        <taxon>Pezizomycotina</taxon>
        <taxon>Eurotiomycetes</taxon>
        <taxon>Eurotiomycetidae</taxon>
        <taxon>Eurotiales</taxon>
        <taxon>Aspergillaceae</taxon>
        <taxon>Penicillium</taxon>
    </lineage>
</organism>
<sequence length="257" mass="28425">MVDGQDRRERRRNRQAGLWLLPSGHMTNNQSTLSYTEDDGDRYLVNGDTAISKLGPADIGAVMGITSFITINIVPVDPKGYAKALPESAKLDFGNEQTARLEGMIDFHGLCQNLQIQRNVQNSAYQTIVPATVYPSKTYATLINGVYAPLRDKMVEIDMTAIIANANCAALLTNVRGCTDKAADLSHIPEGKLSHAMARLRDESVSIKYVGELVRRVSNAYPFSLKLGETYIRLPRPIKFVGRIEFVFKNGSEAMEL</sequence>
<comment type="caution">
    <text evidence="1">The sequence shown here is derived from an EMBL/GenBank/DDBJ whole genome shotgun (WGS) entry which is preliminary data.</text>
</comment>
<dbReference type="GeneID" id="81351663"/>
<dbReference type="EMBL" id="JAPQKI010000001">
    <property type="protein sequence ID" value="KAJ5112135.1"/>
    <property type="molecule type" value="Genomic_DNA"/>
</dbReference>
<proteinExistence type="predicted"/>
<keyword evidence="2" id="KW-1185">Reference proteome</keyword>
<protein>
    <submittedName>
        <fullName evidence="1">Uncharacterized protein</fullName>
    </submittedName>
</protein>
<accession>A0A9W9G4R8</accession>
<dbReference type="Proteomes" id="UP001149074">
    <property type="component" value="Unassembled WGS sequence"/>
</dbReference>